<dbReference type="AlphaFoldDB" id="A0A916TMC4"/>
<dbReference type="EMBL" id="BMFA01000013">
    <property type="protein sequence ID" value="GGB60176.1"/>
    <property type="molecule type" value="Genomic_DNA"/>
</dbReference>
<sequence length="95" mass="10121">MRRRLIYGLVFCYVAVLAAWQLIAADRADASFAARTFVLFFPILGLFFGARIILLKAGGEPLLKSLVTISSAIGMAGIASAMLTGGIWGAAWLLS</sequence>
<feature type="transmembrane region" description="Helical" evidence="1">
    <location>
        <begin position="34"/>
        <end position="54"/>
    </location>
</feature>
<evidence type="ECO:0000313" key="3">
    <source>
        <dbReference type="Proteomes" id="UP000605148"/>
    </source>
</evidence>
<gene>
    <name evidence="2" type="ORF">GCM10011316_35270</name>
</gene>
<name>A0A916TMC4_9HYPH</name>
<evidence type="ECO:0000313" key="2">
    <source>
        <dbReference type="EMBL" id="GGB60176.1"/>
    </source>
</evidence>
<reference evidence="2" key="2">
    <citation type="submission" date="2020-09" db="EMBL/GenBank/DDBJ databases">
        <authorList>
            <person name="Sun Q."/>
            <person name="Zhou Y."/>
        </authorList>
    </citation>
    <scope>NUCLEOTIDE SEQUENCE</scope>
    <source>
        <strain evidence="2">CGMCC 1.12426</strain>
    </source>
</reference>
<proteinExistence type="predicted"/>
<accession>A0A916TMC4</accession>
<keyword evidence="1" id="KW-1133">Transmembrane helix</keyword>
<comment type="caution">
    <text evidence="2">The sequence shown here is derived from an EMBL/GenBank/DDBJ whole genome shotgun (WGS) entry which is preliminary data.</text>
</comment>
<dbReference type="RefSeq" id="WP_150497468.1">
    <property type="nucleotide sequence ID" value="NZ_BMFA01000013.1"/>
</dbReference>
<dbReference type="Proteomes" id="UP000605148">
    <property type="component" value="Unassembled WGS sequence"/>
</dbReference>
<keyword evidence="1" id="KW-0812">Transmembrane</keyword>
<keyword evidence="3" id="KW-1185">Reference proteome</keyword>
<organism evidence="2 3">
    <name type="scientific">Roseibium aquae</name>
    <dbReference type="NCBI Taxonomy" id="1323746"/>
    <lineage>
        <taxon>Bacteria</taxon>
        <taxon>Pseudomonadati</taxon>
        <taxon>Pseudomonadota</taxon>
        <taxon>Alphaproteobacteria</taxon>
        <taxon>Hyphomicrobiales</taxon>
        <taxon>Stappiaceae</taxon>
        <taxon>Roseibium</taxon>
    </lineage>
</organism>
<evidence type="ECO:0000256" key="1">
    <source>
        <dbReference type="SAM" id="Phobius"/>
    </source>
</evidence>
<keyword evidence="1" id="KW-0472">Membrane</keyword>
<feature type="transmembrane region" description="Helical" evidence="1">
    <location>
        <begin position="66"/>
        <end position="94"/>
    </location>
</feature>
<reference evidence="2" key="1">
    <citation type="journal article" date="2014" name="Int. J. Syst. Evol. Microbiol.">
        <title>Complete genome sequence of Corynebacterium casei LMG S-19264T (=DSM 44701T), isolated from a smear-ripened cheese.</title>
        <authorList>
            <consortium name="US DOE Joint Genome Institute (JGI-PGF)"/>
            <person name="Walter F."/>
            <person name="Albersmeier A."/>
            <person name="Kalinowski J."/>
            <person name="Ruckert C."/>
        </authorList>
    </citation>
    <scope>NUCLEOTIDE SEQUENCE</scope>
    <source>
        <strain evidence="2">CGMCC 1.12426</strain>
    </source>
</reference>
<protein>
    <submittedName>
        <fullName evidence="2">Uncharacterized protein</fullName>
    </submittedName>
</protein>